<dbReference type="EMBL" id="DS113281">
    <property type="protein sequence ID" value="EAY13735.1"/>
    <property type="molecule type" value="Genomic_DNA"/>
</dbReference>
<evidence type="ECO:0000256" key="1">
    <source>
        <dbReference type="PROSITE-ProRule" id="PRU00023"/>
    </source>
</evidence>
<dbReference type="VEuPathDB" id="TrichDB:TVAGG3_0326420"/>
<gene>
    <name evidence="3" type="ORF">TVAG_372090</name>
</gene>
<sequence>MDIHERNTIYRSIMEDDQASFVRFIEEETFNKDQRLKSELYPESSNGLSLLELCCYHGSIGCFKLLETKFNSVTTRRCLQLSFLGGNPGIINEYLKEQEPDRECMQYAIISYNIDFISFLKNEHEIDIDLNVCVQALNLQAFFIDLDMTKDFQKSFIYSPGFSLLSLVEYLISNCQDINAREIKGSAAIHFAVQSDCKEILKFLILNGAFINSQNNDGTTPLHLAVYRNNIEFVKILILHGADIKARRIDGVTPLYLAARYNCIEIAKLLFSNSADIGAKSNDGRSALHIAAGYADLDIVELLLIHGANVNEKKSCRWKYSSSLCSTL</sequence>
<dbReference type="PROSITE" id="PS50088">
    <property type="entry name" value="ANK_REPEAT"/>
    <property type="match status" value="4"/>
</dbReference>
<accession>A2E0Y0</accession>
<proteinExistence type="predicted"/>
<dbReference type="PANTHER" id="PTHR24182">
    <property type="entry name" value="ANKYRIN REPEAT AND SOCS BOX CONTAINING 4"/>
    <property type="match status" value="1"/>
</dbReference>
<dbReference type="STRING" id="5722.A2E0Y0"/>
<feature type="repeat" description="ANK" evidence="1">
    <location>
        <begin position="283"/>
        <end position="315"/>
    </location>
</feature>
<dbReference type="eggNOG" id="KOG4177">
    <property type="taxonomic scope" value="Eukaryota"/>
</dbReference>
<dbReference type="InterPro" id="IPR036770">
    <property type="entry name" value="Ankyrin_rpt-contain_sf"/>
</dbReference>
<dbReference type="OrthoDB" id="20727at2759"/>
<feature type="repeat" description="ANK" evidence="1">
    <location>
        <begin position="184"/>
        <end position="216"/>
    </location>
</feature>
<dbReference type="AlphaFoldDB" id="A2E0Y0"/>
<reference evidence="3" key="2">
    <citation type="journal article" date="2007" name="Science">
        <title>Draft genome sequence of the sexually transmitted pathogen Trichomonas vaginalis.</title>
        <authorList>
            <person name="Carlton J.M."/>
            <person name="Hirt R.P."/>
            <person name="Silva J.C."/>
            <person name="Delcher A.L."/>
            <person name="Schatz M."/>
            <person name="Zhao Q."/>
            <person name="Wortman J.R."/>
            <person name="Bidwell S.L."/>
            <person name="Alsmark U.C.M."/>
            <person name="Besteiro S."/>
            <person name="Sicheritz-Ponten T."/>
            <person name="Noel C.J."/>
            <person name="Dacks J.B."/>
            <person name="Foster P.G."/>
            <person name="Simillion C."/>
            <person name="Van de Peer Y."/>
            <person name="Miranda-Saavedra D."/>
            <person name="Barton G.J."/>
            <person name="Westrop G.D."/>
            <person name="Mueller S."/>
            <person name="Dessi D."/>
            <person name="Fiori P.L."/>
            <person name="Ren Q."/>
            <person name="Paulsen I."/>
            <person name="Zhang H."/>
            <person name="Bastida-Corcuera F.D."/>
            <person name="Simoes-Barbosa A."/>
            <person name="Brown M.T."/>
            <person name="Hayes R.D."/>
            <person name="Mukherjee M."/>
            <person name="Okumura C.Y."/>
            <person name="Schneider R."/>
            <person name="Smith A.J."/>
            <person name="Vanacova S."/>
            <person name="Villalvazo M."/>
            <person name="Haas B.J."/>
            <person name="Pertea M."/>
            <person name="Feldblyum T.V."/>
            <person name="Utterback T.R."/>
            <person name="Shu C.L."/>
            <person name="Osoegawa K."/>
            <person name="de Jong P.J."/>
            <person name="Hrdy I."/>
            <person name="Horvathova L."/>
            <person name="Zubacova Z."/>
            <person name="Dolezal P."/>
            <person name="Malik S.B."/>
            <person name="Logsdon J.M. Jr."/>
            <person name="Henze K."/>
            <person name="Gupta A."/>
            <person name="Wang C.C."/>
            <person name="Dunne R.L."/>
            <person name="Upcroft J.A."/>
            <person name="Upcroft P."/>
            <person name="White O."/>
            <person name="Salzberg S.L."/>
            <person name="Tang P."/>
            <person name="Chiu C.-H."/>
            <person name="Lee Y.-S."/>
            <person name="Embley T.M."/>
            <person name="Coombs G.H."/>
            <person name="Mottram J.C."/>
            <person name="Tachezy J."/>
            <person name="Fraser-Liggett C.M."/>
            <person name="Johnson P.J."/>
        </authorList>
    </citation>
    <scope>NUCLEOTIDE SEQUENCE [LARGE SCALE GENOMIC DNA]</scope>
    <source>
        <strain evidence="3">G3</strain>
    </source>
</reference>
<dbReference type="Pfam" id="PF11929">
    <property type="entry name" value="DUF3447"/>
    <property type="match status" value="1"/>
</dbReference>
<dbReference type="KEGG" id="tva:4771715"/>
<reference evidence="3" key="1">
    <citation type="submission" date="2006-10" db="EMBL/GenBank/DDBJ databases">
        <authorList>
            <person name="Amadeo P."/>
            <person name="Zhao Q."/>
            <person name="Wortman J."/>
            <person name="Fraser-Liggett C."/>
            <person name="Carlton J."/>
        </authorList>
    </citation>
    <scope>NUCLEOTIDE SEQUENCE</scope>
    <source>
        <strain evidence="3">G3</strain>
    </source>
</reference>
<evidence type="ECO:0000313" key="4">
    <source>
        <dbReference type="Proteomes" id="UP000001542"/>
    </source>
</evidence>
<dbReference type="Proteomes" id="UP000001542">
    <property type="component" value="Unassembled WGS sequence"/>
</dbReference>
<dbReference type="PANTHER" id="PTHR24182:SF13">
    <property type="entry name" value="LD18443P"/>
    <property type="match status" value="1"/>
</dbReference>
<name>A2E0Y0_TRIV3</name>
<dbReference type="SUPFAM" id="SSF48403">
    <property type="entry name" value="Ankyrin repeat"/>
    <property type="match status" value="1"/>
</dbReference>
<dbReference type="InterPro" id="IPR020683">
    <property type="entry name" value="DUF3447"/>
</dbReference>
<dbReference type="PRINTS" id="PR01415">
    <property type="entry name" value="ANKYRIN"/>
</dbReference>
<dbReference type="Gene3D" id="1.25.40.20">
    <property type="entry name" value="Ankyrin repeat-containing domain"/>
    <property type="match status" value="1"/>
</dbReference>
<dbReference type="PROSITE" id="PS50297">
    <property type="entry name" value="ANK_REP_REGION"/>
    <property type="match status" value="4"/>
</dbReference>
<dbReference type="VEuPathDB" id="TrichDB:TVAG_378600"/>
<keyword evidence="4" id="KW-1185">Reference proteome</keyword>
<dbReference type="Pfam" id="PF12796">
    <property type="entry name" value="Ank_2"/>
    <property type="match status" value="1"/>
</dbReference>
<dbReference type="RefSeq" id="XP_001325958.1">
    <property type="nucleotide sequence ID" value="XM_001325923.1"/>
</dbReference>
<dbReference type="InterPro" id="IPR002110">
    <property type="entry name" value="Ankyrin_rpt"/>
</dbReference>
<dbReference type="Pfam" id="PF13637">
    <property type="entry name" value="Ank_4"/>
    <property type="match status" value="1"/>
</dbReference>
<keyword evidence="1" id="KW-0040">ANK repeat</keyword>
<feature type="repeat" description="ANK" evidence="1">
    <location>
        <begin position="250"/>
        <end position="282"/>
    </location>
</feature>
<evidence type="ECO:0000259" key="2">
    <source>
        <dbReference type="Pfam" id="PF11929"/>
    </source>
</evidence>
<feature type="domain" description="DUF3447" evidence="2">
    <location>
        <begin position="70"/>
        <end position="144"/>
    </location>
</feature>
<protein>
    <submittedName>
        <fullName evidence="3">Ankyrin repeat protein, putative</fullName>
    </submittedName>
</protein>
<organism evidence="3 4">
    <name type="scientific">Trichomonas vaginalis (strain ATCC PRA-98 / G3)</name>
    <dbReference type="NCBI Taxonomy" id="412133"/>
    <lineage>
        <taxon>Eukaryota</taxon>
        <taxon>Metamonada</taxon>
        <taxon>Parabasalia</taxon>
        <taxon>Trichomonadida</taxon>
        <taxon>Trichomonadidae</taxon>
        <taxon>Trichomonas</taxon>
    </lineage>
</organism>
<feature type="repeat" description="ANK" evidence="1">
    <location>
        <begin position="217"/>
        <end position="249"/>
    </location>
</feature>
<evidence type="ECO:0000313" key="3">
    <source>
        <dbReference type="EMBL" id="EAY13735.1"/>
    </source>
</evidence>
<dbReference type="InParanoid" id="A2E0Y0"/>
<dbReference type="SMART" id="SM00248">
    <property type="entry name" value="ANK"/>
    <property type="match status" value="6"/>
</dbReference>